<sequence>MNVSSQVKPNSIQTAANMVCNMSMNPQRILTAKPSVKSMQKGCPRTSRRCDNIQWVWRAKRHQTGSSGVLPPPGAIWTRPADLLVVRVGFKLTAGHRAVDVLKTSNSGGGLGNQPPVFATHRGGILHSCPDDSGRVRISFEGLANPIIREKAVDLWTHAYDGSIGCQHGPVRECVKVKKFKKYG</sequence>
<accession>A0A8W8MGA8</accession>
<evidence type="ECO:0000313" key="1">
    <source>
        <dbReference type="EnsemblMetazoa" id="G32816.1:cds"/>
    </source>
</evidence>
<organism evidence="1 2">
    <name type="scientific">Magallana gigas</name>
    <name type="common">Pacific oyster</name>
    <name type="synonym">Crassostrea gigas</name>
    <dbReference type="NCBI Taxonomy" id="29159"/>
    <lineage>
        <taxon>Eukaryota</taxon>
        <taxon>Metazoa</taxon>
        <taxon>Spiralia</taxon>
        <taxon>Lophotrochozoa</taxon>
        <taxon>Mollusca</taxon>
        <taxon>Bivalvia</taxon>
        <taxon>Autobranchia</taxon>
        <taxon>Pteriomorphia</taxon>
        <taxon>Ostreida</taxon>
        <taxon>Ostreoidea</taxon>
        <taxon>Ostreidae</taxon>
        <taxon>Magallana</taxon>
    </lineage>
</organism>
<protein>
    <submittedName>
        <fullName evidence="1">Uncharacterized protein</fullName>
    </submittedName>
</protein>
<keyword evidence="2" id="KW-1185">Reference proteome</keyword>
<dbReference type="EnsemblMetazoa" id="G32816.1">
    <property type="protein sequence ID" value="G32816.1:cds"/>
    <property type="gene ID" value="G32816"/>
</dbReference>
<reference evidence="1" key="1">
    <citation type="submission" date="2022-08" db="UniProtKB">
        <authorList>
            <consortium name="EnsemblMetazoa"/>
        </authorList>
    </citation>
    <scope>IDENTIFICATION</scope>
    <source>
        <strain evidence="1">05x7-T-G4-1.051#20</strain>
    </source>
</reference>
<evidence type="ECO:0000313" key="2">
    <source>
        <dbReference type="Proteomes" id="UP000005408"/>
    </source>
</evidence>
<name>A0A8W8MGA8_MAGGI</name>
<dbReference type="AlphaFoldDB" id="A0A8W8MGA8"/>
<proteinExistence type="predicted"/>
<dbReference type="Proteomes" id="UP000005408">
    <property type="component" value="Unassembled WGS sequence"/>
</dbReference>